<dbReference type="OrthoDB" id="10446682at2759"/>
<keyword evidence="4" id="KW-1185">Reference proteome</keyword>
<evidence type="ECO:0000313" key="3">
    <source>
        <dbReference type="EMBL" id="ETN84425.1"/>
    </source>
</evidence>
<sequence>MSLIASNSSAAGKRLDRTTKKRRDLNMETDLSVDVIVLPFDEKTGYGRSIVTSPSVCFSRMATLLLLLSVVITAALCTVIGYILARRSTPYQKSMDAFH</sequence>
<keyword evidence="2" id="KW-0812">Transmembrane</keyword>
<accession>W2TQU5</accession>
<feature type="compositionally biased region" description="Polar residues" evidence="1">
    <location>
        <begin position="1"/>
        <end position="10"/>
    </location>
</feature>
<feature type="transmembrane region" description="Helical" evidence="2">
    <location>
        <begin position="61"/>
        <end position="85"/>
    </location>
</feature>
<name>W2TQU5_NECAM</name>
<protein>
    <submittedName>
        <fullName evidence="3">Uncharacterized protein</fullName>
    </submittedName>
</protein>
<proteinExistence type="predicted"/>
<keyword evidence="2" id="KW-0472">Membrane</keyword>
<evidence type="ECO:0000256" key="1">
    <source>
        <dbReference type="SAM" id="MobiDB-lite"/>
    </source>
</evidence>
<dbReference type="EMBL" id="KI657952">
    <property type="protein sequence ID" value="ETN84425.1"/>
    <property type="molecule type" value="Genomic_DNA"/>
</dbReference>
<reference evidence="4" key="1">
    <citation type="journal article" date="2014" name="Nat. Genet.">
        <title>Genome of the human hookworm Necator americanus.</title>
        <authorList>
            <person name="Tang Y.T."/>
            <person name="Gao X."/>
            <person name="Rosa B.A."/>
            <person name="Abubucker S."/>
            <person name="Hallsworth-Pepin K."/>
            <person name="Martin J."/>
            <person name="Tyagi R."/>
            <person name="Heizer E."/>
            <person name="Zhang X."/>
            <person name="Bhonagiri-Palsikar V."/>
            <person name="Minx P."/>
            <person name="Warren W.C."/>
            <person name="Wang Q."/>
            <person name="Zhan B."/>
            <person name="Hotez P.J."/>
            <person name="Sternberg P.W."/>
            <person name="Dougall A."/>
            <person name="Gaze S.T."/>
            <person name="Mulvenna J."/>
            <person name="Sotillo J."/>
            <person name="Ranganathan S."/>
            <person name="Rabelo E.M."/>
            <person name="Wilson R.K."/>
            <person name="Felgner P.L."/>
            <person name="Bethony J."/>
            <person name="Hawdon J.M."/>
            <person name="Gasser R.B."/>
            <person name="Loukas A."/>
            <person name="Mitreva M."/>
        </authorList>
    </citation>
    <scope>NUCLEOTIDE SEQUENCE [LARGE SCALE GENOMIC DNA]</scope>
</reference>
<keyword evidence="2" id="KW-1133">Transmembrane helix</keyword>
<dbReference type="KEGG" id="nai:NECAME_01651"/>
<dbReference type="Proteomes" id="UP000053676">
    <property type="component" value="Unassembled WGS sequence"/>
</dbReference>
<evidence type="ECO:0000313" key="4">
    <source>
        <dbReference type="Proteomes" id="UP000053676"/>
    </source>
</evidence>
<organism evidence="3 4">
    <name type="scientific">Necator americanus</name>
    <name type="common">Human hookworm</name>
    <dbReference type="NCBI Taxonomy" id="51031"/>
    <lineage>
        <taxon>Eukaryota</taxon>
        <taxon>Metazoa</taxon>
        <taxon>Ecdysozoa</taxon>
        <taxon>Nematoda</taxon>
        <taxon>Chromadorea</taxon>
        <taxon>Rhabditida</taxon>
        <taxon>Rhabditina</taxon>
        <taxon>Rhabditomorpha</taxon>
        <taxon>Strongyloidea</taxon>
        <taxon>Ancylostomatidae</taxon>
        <taxon>Bunostominae</taxon>
        <taxon>Necator</taxon>
    </lineage>
</organism>
<dbReference type="AlphaFoldDB" id="W2TQU5"/>
<evidence type="ECO:0000256" key="2">
    <source>
        <dbReference type="SAM" id="Phobius"/>
    </source>
</evidence>
<gene>
    <name evidence="3" type="ORF">NECAME_01651</name>
</gene>
<feature type="region of interest" description="Disordered" evidence="1">
    <location>
        <begin position="1"/>
        <end position="21"/>
    </location>
</feature>